<keyword evidence="2" id="KW-0808">Transferase</keyword>
<sequence length="364" mass="39296">MRILHLLNHTTQSNGHVHAAVDLACEQSRLGHIVAVASSGGDFDALLARNGVKVFTIDHRRKAATLLRSAWALRRLVGRFSADIIHAHMMTSAVLAWPICKLAGIPLVATVHNEFEKSAILMGLGTRVIAVSAAVGTSMRRRGIPAAKLRVILNGTIGSARVANRETTPIALASPSFLFVGGLHPRKGLADLFVAFDLVHRRHPQARLHIVGDGPYAQTYRDMVDGLSCREAVRFEGSKVDPFPWMRGADIFVLPSHADPAPLVLPEAREAGCAIVATQVDGIPELLEGGEAGVLVPARDPDALAAALSELIATPDAISHWRERSQFRIDHLRIARVARETLDLYDEAVVQLGRRAGSALPHTN</sequence>
<dbReference type="STRING" id="1526658.BHK69_13355"/>
<dbReference type="PANTHER" id="PTHR12526">
    <property type="entry name" value="GLYCOSYLTRANSFERASE"/>
    <property type="match status" value="1"/>
</dbReference>
<evidence type="ECO:0000313" key="2">
    <source>
        <dbReference type="EMBL" id="AOO81318.1"/>
    </source>
</evidence>
<dbReference type="Pfam" id="PF13692">
    <property type="entry name" value="Glyco_trans_1_4"/>
    <property type="match status" value="1"/>
</dbReference>
<proteinExistence type="predicted"/>
<dbReference type="GO" id="GO:0016757">
    <property type="term" value="F:glycosyltransferase activity"/>
    <property type="evidence" value="ECO:0007669"/>
    <property type="project" value="UniProtKB-ARBA"/>
</dbReference>
<dbReference type="Gene3D" id="3.40.50.2000">
    <property type="entry name" value="Glycogen Phosphorylase B"/>
    <property type="match status" value="2"/>
</dbReference>
<dbReference type="SUPFAM" id="SSF53756">
    <property type="entry name" value="UDP-Glycosyltransferase/glycogen phosphorylase"/>
    <property type="match status" value="1"/>
</dbReference>
<name>A0A1D7U1R3_9HYPH</name>
<dbReference type="KEGG" id="bvv:BHK69_13355"/>
<protein>
    <submittedName>
        <fullName evidence="2">Glycosyltransferase</fullName>
    </submittedName>
</protein>
<accession>A0A1D7U1R3</accession>
<reference evidence="2 3" key="1">
    <citation type="journal article" date="2015" name="Antonie Van Leeuwenhoek">
        <title>Bosea vaviloviae sp. nov., a new species of slow-growing rhizobia isolated from nodules of the relict species Vavilovia formosa (Stev.) Fed.</title>
        <authorList>
            <person name="Safronova V.I."/>
            <person name="Kuznetsova I.G."/>
            <person name="Sazanova A.L."/>
            <person name="Kimeklis A.K."/>
            <person name="Belimov A.A."/>
            <person name="Andronov E.E."/>
            <person name="Pinaev A.G."/>
            <person name="Chizhevskaya E.P."/>
            <person name="Pukhaev A.R."/>
            <person name="Popov K.P."/>
            <person name="Willems A."/>
            <person name="Tikhonovich I.A."/>
        </authorList>
    </citation>
    <scope>NUCLEOTIDE SEQUENCE [LARGE SCALE GENOMIC DNA]</scope>
    <source>
        <strain evidence="2 3">Vaf18</strain>
    </source>
</reference>
<dbReference type="RefSeq" id="WP_069690532.1">
    <property type="nucleotide sequence ID" value="NZ_CP017147.1"/>
</dbReference>
<dbReference type="AlphaFoldDB" id="A0A1D7U1R3"/>
<evidence type="ECO:0000313" key="3">
    <source>
        <dbReference type="Proteomes" id="UP000094969"/>
    </source>
</evidence>
<dbReference type="PANTHER" id="PTHR12526:SF630">
    <property type="entry name" value="GLYCOSYLTRANSFERASE"/>
    <property type="match status" value="1"/>
</dbReference>
<dbReference type="EMBL" id="CP017147">
    <property type="protein sequence ID" value="AOO81318.1"/>
    <property type="molecule type" value="Genomic_DNA"/>
</dbReference>
<evidence type="ECO:0000259" key="1">
    <source>
        <dbReference type="Pfam" id="PF13439"/>
    </source>
</evidence>
<dbReference type="Proteomes" id="UP000094969">
    <property type="component" value="Chromosome"/>
</dbReference>
<dbReference type="CDD" id="cd03801">
    <property type="entry name" value="GT4_PimA-like"/>
    <property type="match status" value="1"/>
</dbReference>
<organism evidence="2 3">
    <name type="scientific">Bosea vaviloviae</name>
    <dbReference type="NCBI Taxonomy" id="1526658"/>
    <lineage>
        <taxon>Bacteria</taxon>
        <taxon>Pseudomonadati</taxon>
        <taxon>Pseudomonadota</taxon>
        <taxon>Alphaproteobacteria</taxon>
        <taxon>Hyphomicrobiales</taxon>
        <taxon>Boseaceae</taxon>
        <taxon>Bosea</taxon>
    </lineage>
</organism>
<feature type="domain" description="Glycosyltransferase subfamily 4-like N-terminal" evidence="1">
    <location>
        <begin position="14"/>
        <end position="155"/>
    </location>
</feature>
<dbReference type="Pfam" id="PF13439">
    <property type="entry name" value="Glyco_transf_4"/>
    <property type="match status" value="1"/>
</dbReference>
<keyword evidence="3" id="KW-1185">Reference proteome</keyword>
<dbReference type="OrthoDB" id="9790710at2"/>
<gene>
    <name evidence="2" type="ORF">BHK69_13355</name>
</gene>
<dbReference type="InterPro" id="IPR028098">
    <property type="entry name" value="Glyco_trans_4-like_N"/>
</dbReference>